<feature type="binding site" evidence="8">
    <location>
        <position position="63"/>
    </location>
    <ligand>
        <name>Zn(2+)</name>
        <dbReference type="ChEBI" id="CHEBI:29105"/>
        <label>1</label>
        <note>catalytic</note>
    </ligand>
</feature>
<dbReference type="GO" id="GO:0008270">
    <property type="term" value="F:zinc ion binding"/>
    <property type="evidence" value="ECO:0007669"/>
    <property type="project" value="UniProtKB-UniRule"/>
</dbReference>
<dbReference type="HAMAP" id="MF_01818">
    <property type="entry name" value="RNase_Z_BN"/>
    <property type="match status" value="1"/>
</dbReference>
<name>A0A1S8LBD6_9CLOT</name>
<keyword evidence="2 8" id="KW-0819">tRNA processing</keyword>
<keyword evidence="10" id="KW-1185">Reference proteome</keyword>
<dbReference type="Pfam" id="PF23023">
    <property type="entry name" value="Anti-Pycsar_Apyc1"/>
    <property type="match status" value="1"/>
</dbReference>
<evidence type="ECO:0000256" key="4">
    <source>
        <dbReference type="ARBA" id="ARBA00022723"/>
    </source>
</evidence>
<gene>
    <name evidence="9" type="primary">rbn_2</name>
    <name evidence="8" type="synonym">rnz</name>
    <name evidence="9" type="ORF">CROST_026610</name>
</gene>
<dbReference type="RefSeq" id="WP_077832974.1">
    <property type="nucleotide sequence ID" value="NZ_CP096983.1"/>
</dbReference>
<dbReference type="PANTHER" id="PTHR46018">
    <property type="entry name" value="ZINC PHOSPHODIESTERASE ELAC PROTEIN 1"/>
    <property type="match status" value="1"/>
</dbReference>
<feature type="binding site" evidence="8">
    <location>
        <position position="212"/>
    </location>
    <ligand>
        <name>Zn(2+)</name>
        <dbReference type="ChEBI" id="CHEBI:29105"/>
        <label>2</label>
        <note>catalytic</note>
    </ligand>
</feature>
<evidence type="ECO:0000256" key="6">
    <source>
        <dbReference type="ARBA" id="ARBA00022801"/>
    </source>
</evidence>
<dbReference type="NCBIfam" id="NF000801">
    <property type="entry name" value="PRK00055.1-3"/>
    <property type="match status" value="1"/>
</dbReference>
<dbReference type="SUPFAM" id="SSF56281">
    <property type="entry name" value="Metallo-hydrolase/oxidoreductase"/>
    <property type="match status" value="1"/>
</dbReference>
<feature type="binding site" evidence="8">
    <location>
        <position position="61"/>
    </location>
    <ligand>
        <name>Zn(2+)</name>
        <dbReference type="ChEBI" id="CHEBI:29105"/>
        <label>1</label>
        <note>catalytic</note>
    </ligand>
</feature>
<comment type="cofactor">
    <cofactor evidence="8">
        <name>Zn(2+)</name>
        <dbReference type="ChEBI" id="CHEBI:29105"/>
    </cofactor>
    <text evidence="8">Binds 2 Zn(2+) ions.</text>
</comment>
<feature type="binding site" evidence="8">
    <location>
        <position position="212"/>
    </location>
    <ligand>
        <name>Zn(2+)</name>
        <dbReference type="ChEBI" id="CHEBI:29105"/>
        <label>1</label>
        <note>catalytic</note>
    </ligand>
</feature>
<proteinExistence type="inferred from homology"/>
<evidence type="ECO:0000256" key="8">
    <source>
        <dbReference type="HAMAP-Rule" id="MF_01818"/>
    </source>
</evidence>
<dbReference type="SMART" id="SM00849">
    <property type="entry name" value="Lactamase_B"/>
    <property type="match status" value="1"/>
</dbReference>
<dbReference type="EC" id="3.1.26.11" evidence="8"/>
<dbReference type="AlphaFoldDB" id="A0A1S8LBD6"/>
<feature type="binding site" evidence="8">
    <location>
        <position position="271"/>
    </location>
    <ligand>
        <name>Zn(2+)</name>
        <dbReference type="ChEBI" id="CHEBI:29105"/>
        <label>2</label>
        <note>catalytic</note>
    </ligand>
</feature>
<organism evidence="9 10">
    <name type="scientific">Clostridium felsineum</name>
    <dbReference type="NCBI Taxonomy" id="36839"/>
    <lineage>
        <taxon>Bacteria</taxon>
        <taxon>Bacillati</taxon>
        <taxon>Bacillota</taxon>
        <taxon>Clostridia</taxon>
        <taxon>Eubacteriales</taxon>
        <taxon>Clostridiaceae</taxon>
        <taxon>Clostridium</taxon>
    </lineage>
</organism>
<keyword evidence="3 8" id="KW-0540">Nuclease</keyword>
<comment type="subunit">
    <text evidence="1 8">Homodimer.</text>
</comment>
<evidence type="ECO:0000313" key="9">
    <source>
        <dbReference type="EMBL" id="URZ11944.1"/>
    </source>
</evidence>
<evidence type="ECO:0000256" key="1">
    <source>
        <dbReference type="ARBA" id="ARBA00011738"/>
    </source>
</evidence>
<evidence type="ECO:0000256" key="3">
    <source>
        <dbReference type="ARBA" id="ARBA00022722"/>
    </source>
</evidence>
<comment type="function">
    <text evidence="8">Zinc phosphodiesterase, which displays some tRNA 3'-processing endonuclease activity. Probably involved in tRNA maturation, by removing a 3'-trailer from precursor tRNA.</text>
</comment>
<dbReference type="STRING" id="84029.CROST_13260"/>
<dbReference type="NCBIfam" id="TIGR02651">
    <property type="entry name" value="RNase_Z"/>
    <property type="match status" value="1"/>
</dbReference>
<dbReference type="EMBL" id="CP096983">
    <property type="protein sequence ID" value="URZ11944.1"/>
    <property type="molecule type" value="Genomic_DNA"/>
</dbReference>
<comment type="similarity">
    <text evidence="8">Belongs to the RNase Z family.</text>
</comment>
<accession>A0A1S8LBD6</accession>
<evidence type="ECO:0000256" key="5">
    <source>
        <dbReference type="ARBA" id="ARBA00022759"/>
    </source>
</evidence>
<keyword evidence="7 8" id="KW-0862">Zinc</keyword>
<reference evidence="9 10" key="1">
    <citation type="submission" date="2022-04" db="EMBL/GenBank/DDBJ databases">
        <title>Genome sequence of C. roseum typestrain.</title>
        <authorList>
            <person name="Poehlein A."/>
            <person name="Schoch T."/>
            <person name="Duerre P."/>
            <person name="Daniel R."/>
        </authorList>
    </citation>
    <scope>NUCLEOTIDE SEQUENCE [LARGE SCALE GENOMIC DNA]</scope>
    <source>
        <strain evidence="9 10">DSM 7320</strain>
    </source>
</reference>
<dbReference type="InterPro" id="IPR001279">
    <property type="entry name" value="Metallo-B-lactamas"/>
</dbReference>
<feature type="binding site" evidence="8">
    <location>
        <position position="144"/>
    </location>
    <ligand>
        <name>Zn(2+)</name>
        <dbReference type="ChEBI" id="CHEBI:29105"/>
        <label>1</label>
        <note>catalytic</note>
    </ligand>
</feature>
<comment type="catalytic activity">
    <reaction evidence="8">
        <text>Endonucleolytic cleavage of RNA, removing extra 3' nucleotides from tRNA precursor, generating 3' termini of tRNAs. A 3'-hydroxy group is left at the tRNA terminus and a 5'-phosphoryl group is left at the trailer molecule.</text>
        <dbReference type="EC" id="3.1.26.11"/>
    </reaction>
</comment>
<feature type="binding site" evidence="8">
    <location>
        <position position="65"/>
    </location>
    <ligand>
        <name>Zn(2+)</name>
        <dbReference type="ChEBI" id="CHEBI:29105"/>
        <label>2</label>
        <note>catalytic</note>
    </ligand>
</feature>
<dbReference type="PANTHER" id="PTHR46018:SF2">
    <property type="entry name" value="ZINC PHOSPHODIESTERASE ELAC PROTEIN 1"/>
    <property type="match status" value="1"/>
</dbReference>
<dbReference type="Proteomes" id="UP000190951">
    <property type="component" value="Chromosome"/>
</dbReference>
<keyword evidence="4 8" id="KW-0479">Metal-binding</keyword>
<protein>
    <recommendedName>
        <fullName evidence="8">Ribonuclease Z</fullName>
        <shortName evidence="8">RNase Z</shortName>
        <ecNumber evidence="8">3.1.26.11</ecNumber>
    </recommendedName>
    <alternativeName>
        <fullName evidence="8">tRNA 3 endonuclease</fullName>
    </alternativeName>
    <alternativeName>
        <fullName evidence="8">tRNase Z</fullName>
    </alternativeName>
</protein>
<feature type="active site" description="Proton acceptor" evidence="8">
    <location>
        <position position="65"/>
    </location>
</feature>
<dbReference type="KEGG" id="crw:CROST_026610"/>
<dbReference type="InterPro" id="IPR036866">
    <property type="entry name" value="RibonucZ/Hydroxyglut_hydro"/>
</dbReference>
<evidence type="ECO:0000313" key="10">
    <source>
        <dbReference type="Proteomes" id="UP000190951"/>
    </source>
</evidence>
<evidence type="ECO:0000256" key="7">
    <source>
        <dbReference type="ARBA" id="ARBA00022833"/>
    </source>
</evidence>
<feature type="binding site" evidence="8">
    <location>
        <position position="66"/>
    </location>
    <ligand>
        <name>Zn(2+)</name>
        <dbReference type="ChEBI" id="CHEBI:29105"/>
        <label>2</label>
        <note>catalytic</note>
    </ligand>
</feature>
<dbReference type="InterPro" id="IPR013471">
    <property type="entry name" value="RNase_Z/BN"/>
</dbReference>
<dbReference type="CDD" id="cd07717">
    <property type="entry name" value="RNaseZ_ZiPD-like_MBL-fold"/>
    <property type="match status" value="1"/>
</dbReference>
<dbReference type="Gene3D" id="3.60.15.10">
    <property type="entry name" value="Ribonuclease Z/Hydroxyacylglutathione hydrolase-like"/>
    <property type="match status" value="1"/>
</dbReference>
<keyword evidence="5 8" id="KW-0255">Endonuclease</keyword>
<sequence>MLDACLLGCGGSLPTSDRNLTALLIAYNGRKVLIDCGEGTQVAMKEIAWGFKDIDAICFTHYHADHVMGLTGLLLTIANSGRIEPLTIIGPEGLSKVIKGLTVVAPVLPYEIELIELEEQSCSEFSDKIFKIGDMEIFALPVEHSIECLAYSIKVNRKRKFDVNKAKENEVPVIVWNELQKGKETIYEGKTYKPEMVLGERRQGIKITYCTDTRPTQNLVEFASKSDLFICEGMYGEEEKKDKAIEKKHMIFSEAADLAKKAEVKELWLTHFSPALSEPENYLENAKELFENTYIGSDKKIKVLNFED</sequence>
<evidence type="ECO:0000256" key="2">
    <source>
        <dbReference type="ARBA" id="ARBA00022694"/>
    </source>
</evidence>
<dbReference type="GO" id="GO:0042781">
    <property type="term" value="F:3'-tRNA processing endoribonuclease activity"/>
    <property type="evidence" value="ECO:0007669"/>
    <property type="project" value="UniProtKB-UniRule"/>
</dbReference>
<keyword evidence="6 8" id="KW-0378">Hydrolase</keyword>